<dbReference type="AlphaFoldDB" id="A0A4Y6PTA2"/>
<evidence type="ECO:0000313" key="4">
    <source>
        <dbReference type="Proteomes" id="UP000315995"/>
    </source>
</evidence>
<feature type="region of interest" description="Disordered" evidence="1">
    <location>
        <begin position="241"/>
        <end position="262"/>
    </location>
</feature>
<dbReference type="SUPFAM" id="SSF143422">
    <property type="entry name" value="Transposase IS200-like"/>
    <property type="match status" value="1"/>
</dbReference>
<dbReference type="InterPro" id="IPR002686">
    <property type="entry name" value="Transposase_17"/>
</dbReference>
<dbReference type="GO" id="GO:0003677">
    <property type="term" value="F:DNA binding"/>
    <property type="evidence" value="ECO:0007669"/>
    <property type="project" value="InterPro"/>
</dbReference>
<dbReference type="Gene3D" id="3.30.70.1290">
    <property type="entry name" value="Transposase IS200-like"/>
    <property type="match status" value="1"/>
</dbReference>
<dbReference type="GO" id="GO:0006313">
    <property type="term" value="P:DNA transposition"/>
    <property type="evidence" value="ECO:0007669"/>
    <property type="project" value="InterPro"/>
</dbReference>
<dbReference type="Pfam" id="PF01797">
    <property type="entry name" value="Y1_Tnp"/>
    <property type="match status" value="1"/>
</dbReference>
<dbReference type="PANTHER" id="PTHR34322">
    <property type="entry name" value="TRANSPOSASE, Y1_TNP DOMAIN-CONTAINING"/>
    <property type="match status" value="1"/>
</dbReference>
<evidence type="ECO:0000256" key="1">
    <source>
        <dbReference type="SAM" id="MobiDB-lite"/>
    </source>
</evidence>
<dbReference type="GO" id="GO:0004803">
    <property type="term" value="F:transposase activity"/>
    <property type="evidence" value="ECO:0007669"/>
    <property type="project" value="InterPro"/>
</dbReference>
<accession>A0A4Y6PTA2</accession>
<dbReference type="PANTHER" id="PTHR34322:SF2">
    <property type="entry name" value="TRANSPOSASE IS200-LIKE DOMAIN-CONTAINING PROTEIN"/>
    <property type="match status" value="1"/>
</dbReference>
<gene>
    <name evidence="3" type="ORF">FIV42_12610</name>
</gene>
<reference evidence="3 4" key="1">
    <citation type="submission" date="2019-06" db="EMBL/GenBank/DDBJ databases">
        <title>Persicimonas caeni gen. nov., sp. nov., a predatory bacterium isolated from solar saltern.</title>
        <authorList>
            <person name="Wang S."/>
        </authorList>
    </citation>
    <scope>NUCLEOTIDE SEQUENCE [LARGE SCALE GENOMIC DNA]</scope>
    <source>
        <strain evidence="3 4">YN101</strain>
    </source>
</reference>
<keyword evidence="4" id="KW-1185">Reference proteome</keyword>
<feature type="domain" description="Transposase IS200-like" evidence="2">
    <location>
        <begin position="9"/>
        <end position="126"/>
    </location>
</feature>
<dbReference type="OrthoDB" id="9800147at2"/>
<name>A0A4Y6PTA2_PERCE</name>
<organism evidence="3 4">
    <name type="scientific">Persicimonas caeni</name>
    <dbReference type="NCBI Taxonomy" id="2292766"/>
    <lineage>
        <taxon>Bacteria</taxon>
        <taxon>Deltaproteobacteria</taxon>
        <taxon>Bradymonadales</taxon>
        <taxon>Bradymonadaceae</taxon>
        <taxon>Persicimonas</taxon>
    </lineage>
</organism>
<accession>A0A5B8Y6E8</accession>
<evidence type="ECO:0000313" key="3">
    <source>
        <dbReference type="EMBL" id="QDG51556.1"/>
    </source>
</evidence>
<dbReference type="InterPro" id="IPR036515">
    <property type="entry name" value="Transposase_17_sf"/>
</dbReference>
<proteinExistence type="predicted"/>
<dbReference type="EMBL" id="CP041186">
    <property type="protein sequence ID" value="QDG51556.1"/>
    <property type="molecule type" value="Genomic_DNA"/>
</dbReference>
<sequence>MGHPLRQQEKDAIYEIVNRTQHQFHGLSPDADEVVNKIILGLLAKYAWIYGVEIFAFCFMSNHFHILARCKSLQLHLFMRDFQSQLARKMNALRGRTGTFWERRYTATKVLDDDAMIDRLRYTLCNPCESDLVSHPKKWPGLCSWQIHDNGEPLVGEVVDRETYWREKRKKKNEDKTEAELIEMATVRYPLELAKLPKWEDMDDEAYHQKMREECHKHAGELAKKRCRPCLGRKKVLAQKWSSRPRNPKKAPRPLCHGGDLQQREEYRQQRWDVTDDYRKAVGKWRKGKTPVNRIEFPEGTIPPGHQFCYGRKGEFNMTVPQLRS</sequence>
<dbReference type="SMART" id="SM01321">
    <property type="entry name" value="Y1_Tnp"/>
    <property type="match status" value="1"/>
</dbReference>
<dbReference type="RefSeq" id="WP_141198036.1">
    <property type="nucleotide sequence ID" value="NZ_CP041186.1"/>
</dbReference>
<evidence type="ECO:0000259" key="2">
    <source>
        <dbReference type="SMART" id="SM01321"/>
    </source>
</evidence>
<dbReference type="Proteomes" id="UP000315995">
    <property type="component" value="Chromosome"/>
</dbReference>
<protein>
    <recommendedName>
        <fullName evidence="2">Transposase IS200-like domain-containing protein</fullName>
    </recommendedName>
</protein>